<proteinExistence type="predicted"/>
<name>A0ABW1YBV0_9DEIO</name>
<evidence type="ECO:0000313" key="1">
    <source>
        <dbReference type="EMBL" id="MFC6591742.1"/>
    </source>
</evidence>
<keyword evidence="2" id="KW-1185">Reference proteome</keyword>
<reference evidence="2" key="1">
    <citation type="journal article" date="2019" name="Int. J. Syst. Evol. Microbiol.">
        <title>The Global Catalogue of Microorganisms (GCM) 10K type strain sequencing project: providing services to taxonomists for standard genome sequencing and annotation.</title>
        <authorList>
            <consortium name="The Broad Institute Genomics Platform"/>
            <consortium name="The Broad Institute Genome Sequencing Center for Infectious Disease"/>
            <person name="Wu L."/>
            <person name="Ma J."/>
        </authorList>
    </citation>
    <scope>NUCLEOTIDE SEQUENCE [LARGE SCALE GENOMIC DNA]</scope>
    <source>
        <strain evidence="2">CGMCC 1.15772</strain>
    </source>
</reference>
<dbReference type="Proteomes" id="UP001596297">
    <property type="component" value="Unassembled WGS sequence"/>
</dbReference>
<sequence length="69" mass="7578">MKVGLLDTLGAQSVPYWSAFLDALGAEVVTPTLPLEDTVALGRESLGVSLCRCNWPWAAFWNLGVWTPW</sequence>
<comment type="caution">
    <text evidence="1">The sequence shown here is derived from an EMBL/GenBank/DDBJ whole genome shotgun (WGS) entry which is preliminary data.</text>
</comment>
<accession>A0ABW1YBV0</accession>
<dbReference type="EMBL" id="JBHSWD010000001">
    <property type="protein sequence ID" value="MFC6591742.1"/>
    <property type="molecule type" value="Genomic_DNA"/>
</dbReference>
<dbReference type="RefSeq" id="WP_380082752.1">
    <property type="nucleotide sequence ID" value="NZ_JBHSWD010000001.1"/>
</dbReference>
<protein>
    <submittedName>
        <fullName evidence="1">Uncharacterized protein</fullName>
    </submittedName>
</protein>
<organism evidence="1 2">
    <name type="scientific">Deinococcus lacus</name>
    <dbReference type="NCBI Taxonomy" id="392561"/>
    <lineage>
        <taxon>Bacteria</taxon>
        <taxon>Thermotogati</taxon>
        <taxon>Deinococcota</taxon>
        <taxon>Deinococci</taxon>
        <taxon>Deinococcales</taxon>
        <taxon>Deinococcaceae</taxon>
        <taxon>Deinococcus</taxon>
    </lineage>
</organism>
<gene>
    <name evidence="1" type="ORF">ACFP81_06755</name>
</gene>
<evidence type="ECO:0000313" key="2">
    <source>
        <dbReference type="Proteomes" id="UP001596297"/>
    </source>
</evidence>